<organism evidence="1 2">
    <name type="scientific">Saccharopolyspora rectivirgula</name>
    <dbReference type="NCBI Taxonomy" id="28042"/>
    <lineage>
        <taxon>Bacteria</taxon>
        <taxon>Bacillati</taxon>
        <taxon>Actinomycetota</taxon>
        <taxon>Actinomycetes</taxon>
        <taxon>Pseudonocardiales</taxon>
        <taxon>Pseudonocardiaceae</taxon>
        <taxon>Saccharopolyspora</taxon>
    </lineage>
</organism>
<dbReference type="Pfam" id="PF13374">
    <property type="entry name" value="TPR_10"/>
    <property type="match status" value="1"/>
</dbReference>
<keyword evidence="2" id="KW-1185">Reference proteome</keyword>
<evidence type="ECO:0000313" key="1">
    <source>
        <dbReference type="EMBL" id="KEI45848.1"/>
    </source>
</evidence>
<proteinExistence type="predicted"/>
<sequence length="292" mass="31912">MDLLQPDLLAERHVVNQLVKYKELSKTCFIDLSEARKVQALTVLARGCAHHDKAGGLLDELLHNNLAEFAAAAITVTLQTSPNLGDRLATAIHEAPVSDEALREIHTKIPYPTVALSATQLAVVQRIRQSLSPEADSVETAGWTADLAIALAQQGRVEEALKASTETVGIRRELAEARPDAFRPDLAASLTNQASFLAGLGRVEEALKASTEAVGFYRELAEARPDAFRLDLAASLTNQTLILRALERRDEALKTITEAIAVWRVLAARQPDLYQDRLNMVLALRDQLNDGE</sequence>
<dbReference type="STRING" id="28042.GU90_01195"/>
<name>A0A073B1F4_9PSEU</name>
<dbReference type="SUPFAM" id="SSF48452">
    <property type="entry name" value="TPR-like"/>
    <property type="match status" value="1"/>
</dbReference>
<dbReference type="AlphaFoldDB" id="A0A073B1F4"/>
<dbReference type="eggNOG" id="COG0457">
    <property type="taxonomic scope" value="Bacteria"/>
</dbReference>
<accession>A0A073B1F4</accession>
<dbReference type="Proteomes" id="UP000031419">
    <property type="component" value="Unassembled WGS sequence"/>
</dbReference>
<evidence type="ECO:0000313" key="2">
    <source>
        <dbReference type="Proteomes" id="UP000031419"/>
    </source>
</evidence>
<dbReference type="InterPro" id="IPR011990">
    <property type="entry name" value="TPR-like_helical_dom_sf"/>
</dbReference>
<evidence type="ECO:0008006" key="3">
    <source>
        <dbReference type="Google" id="ProtNLM"/>
    </source>
</evidence>
<reference evidence="1 2" key="1">
    <citation type="submission" date="2014-06" db="EMBL/GenBank/DDBJ databases">
        <title>Saccharopolyspora rectivirgula DSM-43113 Genome sequencing.</title>
        <authorList>
            <person name="Barrera C."/>
            <person name="Millon L."/>
            <person name="Rognon B."/>
            <person name="Zaugg C."/>
            <person name="Monod M."/>
        </authorList>
    </citation>
    <scope>NUCLEOTIDE SEQUENCE [LARGE SCALE GENOMIC DNA]</scope>
    <source>
        <strain evidence="1 2">DSM 43113</strain>
    </source>
</reference>
<dbReference type="Gene3D" id="1.25.40.10">
    <property type="entry name" value="Tetratricopeptide repeat domain"/>
    <property type="match status" value="1"/>
</dbReference>
<dbReference type="EMBL" id="JNVU01000005">
    <property type="protein sequence ID" value="KEI45848.1"/>
    <property type="molecule type" value="Genomic_DNA"/>
</dbReference>
<protein>
    <recommendedName>
        <fullName evidence="3">Tetratricopeptide repeat protein</fullName>
    </recommendedName>
</protein>
<comment type="caution">
    <text evidence="1">The sequence shown here is derived from an EMBL/GenBank/DDBJ whole genome shotgun (WGS) entry which is preliminary data.</text>
</comment>
<gene>
    <name evidence="1" type="ORF">GU90_01195</name>
</gene>